<dbReference type="Proteomes" id="UP000003586">
    <property type="component" value="Chromosome"/>
</dbReference>
<dbReference type="AlphaFoldDB" id="W0F9F5"/>
<dbReference type="RefSeq" id="WP_008582509.1">
    <property type="nucleotide sequence ID" value="NZ_CP007035.1"/>
</dbReference>
<evidence type="ECO:0000256" key="1">
    <source>
        <dbReference type="SAM" id="MobiDB-lite"/>
    </source>
</evidence>
<protein>
    <submittedName>
        <fullName evidence="3">Uncharacterized protein</fullName>
    </submittedName>
</protein>
<gene>
    <name evidence="3" type="ORF">NIASO_20695</name>
</gene>
<reference evidence="3 4" key="1">
    <citation type="submission" date="2013-12" db="EMBL/GenBank/DDBJ databases">
        <authorList>
            <consortium name="DOE Joint Genome Institute"/>
            <person name="Eisen J."/>
            <person name="Huntemann M."/>
            <person name="Han J."/>
            <person name="Chen A."/>
            <person name="Kyrpides N."/>
            <person name="Mavromatis K."/>
            <person name="Markowitz V."/>
            <person name="Palaniappan K."/>
            <person name="Ivanova N."/>
            <person name="Schaumberg A."/>
            <person name="Pati A."/>
            <person name="Liolios K."/>
            <person name="Nordberg H.P."/>
            <person name="Cantor M.N."/>
            <person name="Hua S.X."/>
            <person name="Woyke T."/>
        </authorList>
    </citation>
    <scope>NUCLEOTIDE SEQUENCE [LARGE SCALE GENOMIC DNA]</scope>
    <source>
        <strain evidence="4">DSM 19437</strain>
    </source>
</reference>
<organism evidence="3 4">
    <name type="scientific">Niabella soli DSM 19437</name>
    <dbReference type="NCBI Taxonomy" id="929713"/>
    <lineage>
        <taxon>Bacteria</taxon>
        <taxon>Pseudomonadati</taxon>
        <taxon>Bacteroidota</taxon>
        <taxon>Chitinophagia</taxon>
        <taxon>Chitinophagales</taxon>
        <taxon>Chitinophagaceae</taxon>
        <taxon>Niabella</taxon>
    </lineage>
</organism>
<evidence type="ECO:0000313" key="3">
    <source>
        <dbReference type="EMBL" id="AHF18109.1"/>
    </source>
</evidence>
<evidence type="ECO:0000256" key="2">
    <source>
        <dbReference type="SAM" id="SignalP"/>
    </source>
</evidence>
<keyword evidence="2" id="KW-0732">Signal</keyword>
<dbReference type="HOGENOM" id="CLU_2220374_0_0_10"/>
<dbReference type="OrthoDB" id="9874677at2"/>
<accession>W0F9F5</accession>
<feature type="signal peptide" evidence="2">
    <location>
        <begin position="1"/>
        <end position="22"/>
    </location>
</feature>
<dbReference type="KEGG" id="nso:NIASO_20695"/>
<name>W0F9F5_9BACT</name>
<feature type="region of interest" description="Disordered" evidence="1">
    <location>
        <begin position="77"/>
        <end position="106"/>
    </location>
</feature>
<keyword evidence="4" id="KW-1185">Reference proteome</keyword>
<sequence length="106" mass="11421">MTKLKWFLPLVAILLVAVGVFATNTRNKKINTVYWDYNGPAGQETVASNYSLGTATPTHLSCGLSSTTVCQIQAEADPANTSQPNLDGKDPMVDEVEFSTIKRGSN</sequence>
<proteinExistence type="predicted"/>
<evidence type="ECO:0000313" key="4">
    <source>
        <dbReference type="Proteomes" id="UP000003586"/>
    </source>
</evidence>
<feature type="chain" id="PRO_5004788629" evidence="2">
    <location>
        <begin position="23"/>
        <end position="106"/>
    </location>
</feature>
<dbReference type="EMBL" id="CP007035">
    <property type="protein sequence ID" value="AHF18109.1"/>
    <property type="molecule type" value="Genomic_DNA"/>
</dbReference>